<dbReference type="Pfam" id="PF05258">
    <property type="entry name" value="DciA"/>
    <property type="match status" value="1"/>
</dbReference>
<name>A0A3N9THJ1_9VIBR</name>
<dbReference type="OrthoDB" id="5767011at2"/>
<sequence>MRDHRPTSTSDLLAQSRLKTIQEHAEQVQHLTKKLKEMLPRGTENFVRVANVRSNHLHLQVASAAIKMKLSYERLTILNFLRGNGYPALMGIEITIDPNIYIVKEPKSNSDSTRENPPVSENAAAMLKMISQNASPKVRARLENIAKLAELKNQKTGD</sequence>
<dbReference type="AlphaFoldDB" id="A0A3N9THJ1"/>
<gene>
    <name evidence="1" type="ORF">EES38_11705</name>
</gene>
<proteinExistence type="predicted"/>
<protein>
    <submittedName>
        <fullName evidence="1">DUF721 domain-containing protein</fullName>
    </submittedName>
</protein>
<reference evidence="1 2" key="1">
    <citation type="submission" date="2018-11" db="EMBL/GenBank/DDBJ databases">
        <title>Vibrio LJC006 sp. nov., isolated from seawater during the bloom of the enteromorpha.</title>
        <authorList>
            <person name="Liang J."/>
        </authorList>
    </citation>
    <scope>NUCLEOTIDE SEQUENCE [LARGE SCALE GENOMIC DNA]</scope>
    <source>
        <strain evidence="1 2">LJC006</strain>
    </source>
</reference>
<dbReference type="Proteomes" id="UP000281112">
    <property type="component" value="Unassembled WGS sequence"/>
</dbReference>
<evidence type="ECO:0000313" key="1">
    <source>
        <dbReference type="EMBL" id="RQW62975.1"/>
    </source>
</evidence>
<accession>A0A3N9THJ1</accession>
<dbReference type="EMBL" id="RJVQ01000004">
    <property type="protein sequence ID" value="RQW62975.1"/>
    <property type="molecule type" value="Genomic_DNA"/>
</dbReference>
<organism evidence="1 2">
    <name type="scientific">Vibrio viridaestus</name>
    <dbReference type="NCBI Taxonomy" id="2487322"/>
    <lineage>
        <taxon>Bacteria</taxon>
        <taxon>Pseudomonadati</taxon>
        <taxon>Pseudomonadota</taxon>
        <taxon>Gammaproteobacteria</taxon>
        <taxon>Vibrionales</taxon>
        <taxon>Vibrionaceae</taxon>
        <taxon>Vibrio</taxon>
    </lineage>
</organism>
<dbReference type="InterPro" id="IPR007922">
    <property type="entry name" value="DciA-like"/>
</dbReference>
<evidence type="ECO:0000313" key="2">
    <source>
        <dbReference type="Proteomes" id="UP000281112"/>
    </source>
</evidence>
<comment type="caution">
    <text evidence="1">The sequence shown here is derived from an EMBL/GenBank/DDBJ whole genome shotgun (WGS) entry which is preliminary data.</text>
</comment>
<keyword evidence="2" id="KW-1185">Reference proteome</keyword>